<accession>A0ABS6DRP7</accession>
<proteinExistence type="predicted"/>
<evidence type="ECO:0000313" key="1">
    <source>
        <dbReference type="EMBL" id="MBU4693688.1"/>
    </source>
</evidence>
<sequence>MTQYNEYKFIKSLGEDKAKKILGLLDTWMDYAKNEVKQELYHGSKVNKDADVLYWKAIQKLVDIKNGFWEFYKKYNEDQKYADSLNDAELGEVEQLYVDIARKAENN</sequence>
<protein>
    <submittedName>
        <fullName evidence="1">Uncharacterized protein</fullName>
    </submittedName>
</protein>
<dbReference type="EMBL" id="JAHMHK010000003">
    <property type="protein sequence ID" value="MBU4693688.1"/>
    <property type="molecule type" value="Genomic_DNA"/>
</dbReference>
<comment type="caution">
    <text evidence="1">The sequence shown here is derived from an EMBL/GenBank/DDBJ whole genome shotgun (WGS) entry which is preliminary data.</text>
</comment>
<keyword evidence="2" id="KW-1185">Reference proteome</keyword>
<organism evidence="1 2">
    <name type="scientific">Mycoplasma zalophidermidis</name>
    <dbReference type="NCBI Taxonomy" id="398174"/>
    <lineage>
        <taxon>Bacteria</taxon>
        <taxon>Bacillati</taxon>
        <taxon>Mycoplasmatota</taxon>
        <taxon>Mollicutes</taxon>
        <taxon>Mycoplasmataceae</taxon>
        <taxon>Mycoplasma</taxon>
    </lineage>
</organism>
<reference evidence="1" key="1">
    <citation type="submission" date="2021-06" db="EMBL/GenBank/DDBJ databases">
        <title>Novel Mycoplasma species detected in California sea lions (Zalophus californianus) from the USA.</title>
        <authorList>
            <person name="Volokhov D.V."/>
            <person name="Furtak V.A."/>
            <person name="Zagorodnyaya T.A."/>
        </authorList>
    </citation>
    <scope>NUCLEOTIDE SEQUENCE [LARGE SCALE GENOMIC DNA]</scope>
    <source>
        <strain evidence="1">CSL 4779</strain>
    </source>
</reference>
<evidence type="ECO:0000313" key="2">
    <source>
        <dbReference type="Proteomes" id="UP000812267"/>
    </source>
</evidence>
<dbReference type="RefSeq" id="WP_216567852.1">
    <property type="nucleotide sequence ID" value="NZ_JAHMHK010000003.1"/>
</dbReference>
<gene>
    <name evidence="1" type="ORF">KQ878_02220</name>
</gene>
<name>A0ABS6DRP7_9MOLU</name>
<dbReference type="Proteomes" id="UP000812267">
    <property type="component" value="Unassembled WGS sequence"/>
</dbReference>